<dbReference type="PROSITE" id="PS51194">
    <property type="entry name" value="HELICASE_CTER"/>
    <property type="match status" value="1"/>
</dbReference>
<organism evidence="6 7">
    <name type="scientific">Candidatus Anaerobiospirillum pullistercoris</name>
    <dbReference type="NCBI Taxonomy" id="2838452"/>
    <lineage>
        <taxon>Bacteria</taxon>
        <taxon>Pseudomonadati</taxon>
        <taxon>Pseudomonadota</taxon>
        <taxon>Gammaproteobacteria</taxon>
        <taxon>Aeromonadales</taxon>
        <taxon>Succinivibrionaceae</taxon>
        <taxon>Anaerobiospirillum</taxon>
    </lineage>
</organism>
<sequence length="2063" mass="232148">MSNIFDLRDDIIRGYLEFSRSFTIINAPDIRDHVNHNLQEEQIYCPDPLLQINPNYKQATELKGKPVTTGPNSSLGLHALCSKIFQINGQPLELYQHQEEAIETAQDGKSYVVTSGTGSGKSLTFFIPIFNRIIEEKEQELLTSSAPSKRVRAIIIYPMNALANSQKEEIDKFLSTDFLNSLSSKERQIVPRVLRYTGQEGKAEREELRSNPPDILLTNYMMLELMLIRYEDRNLIESCKGLEFVVLDELHTYRGRQGSDVAMLMRRLRLRTQDKAINAKDLICIGTSATMTSVDNAPATATEALTADTATVTAAEPSQLTAEEKRNSKAVVAQFAANIFGCDFTIEQVISETLERVTNPLKSLVMPDDQQILKDKVLAATKGVEHIQFTDLKAFQNDPLAVWLETKLSINITDDGDLLRATPQSLNTIAHMLAMDAQVEEAQAKDALKNFILYFAQEDHPELQNKRGKLPFAFKLHQFISGPSKVNVSLAPQGQRKISLNGQTYFQASDDEAKSHSGTNKYPWFEAFFCRDCGQEYLPVWITYKGEAIAKIAPRPLGVVDPQDEAQAGFVCPVCSDQKLSGDNPDAFLPDKWFGPGQRLKKEHRDHKPVRMWFDLSGEAVEAGHSSGTEFWVIKGKYRICVRCAGTHTAHAKETNLLIGLSGEGRSSASTVISLLTLRWLFDDNEQKHKLLGFSDNRQDTALQAGHFNDFVNLLSFRAAVVRVLMQRRLRISENAAVAAEENNEDPQTVSTASDELEASFSLNELSHALMRCLHFSEDDTHSAYDEFMDEEQDSPPSNHVRDARASLAFALKFRLLLELEDKRLYICPSLEKLGLLQIDYSSLEELCSDEVFRQCSGSHHSMLDLLTPDLREELFKLFLNEVRRRMCIQSSCFSEQKQNAIRDQARSGHLKSKWLADDMWYRSGNSFCVPPYDPKAKKNTSRRHSSRRDNYHEIFNFSFRSGVNQMLSISTVWKDFQTRSPDKAPYLDEIKPATIQEVMVHMAYALGRQGILQRYQSQDDDLPLYTLDESCIRWSFPAKATKATNDLLLSSEQNLQAVAKQESQEAFSQSQVNFFYRELYLKVAGEFNPQEDPNTQSGEPQLPTVFALETHEHTAQVSSETRQELEQRFRAKDKDKKDWEFKHPGKKFKPLPLLFCSPTMELGIDIADLNYVYLRNVPPTAANYVQRAGRAGRSGQAALVMTYCASQSAHDQWFFKRPQEMVQGTVREPTLDLSNGALLISHLHSLWLSMALYLYDLDPLLSPAVATLVANADSEATNEPVTAERGEPTEGNSAVEGLPPHVFGLLDVNLLKINDDLDALKQVPAAQHVAKLRKLYPIRAEYQAMLNRPEVVEAAITEGNKLMSSIFNTAPELRATLPEEWLDGRKVRQIMLDAFSNFNCALDRWRELYVNVSAQKNRANMYRTENSQRQWKEADNQLSLLVGDSKRVKDVNQDFYLYRYLANQGFLPGYSFPAMPLLAWLTPPNDYNSPEVLSRARFIGLSEFGPRNVIYHNGEIYQVNRIKLNAESFGADQLQTQNARYCPTCGFMTFADSGTLVQTCPQCGTSMNTNETTYSNLYQVSVMGASPITRITVADENRRAQGFDIHTYYRFMQNQSTVQCPVLYEDQEIATLTYASAADVYRINAGWKNSKDKTSCNHRGFNVNPLSGYWESDTPADEDSSDAVSTKNNQKPRPKQIIVPYVKDTRNILLLKPNLEALFGCTEFDDNNTEDNQAAATVQGLSRNPVTDAARKLLNAKARLADEHKFMATLQAALSRAITQHFQIESSELFVEPLPDRNHRRLLLIYESGEGGSGVLSRIAKGNTLASIADSALKLMHYNKGNDQIWDLDKQQQYNTLPKITSAHQHHNSQGEDQGDTCFTACYNCLLSYQNQMDHPLLDRQDPDVYQFLARLSQCSLGRQKTIGSGLLLEDPPSGTETTGNATTSNTATDNSSTRDTGSAGGTGTTGGSDAVSDDKALLGNFMVWAITNGYTTPDAAAKRFKLIDFEFAAVYKNCRCLISFRPVDDSIKEDLDDMGWTCVELGTTPEQWAQIMEKHPELKQS</sequence>
<dbReference type="Proteomes" id="UP000886829">
    <property type="component" value="Unassembled WGS sequence"/>
</dbReference>
<feature type="compositionally biased region" description="Polar residues" evidence="3">
    <location>
        <begin position="1683"/>
        <end position="1692"/>
    </location>
</feature>
<dbReference type="CDD" id="cd17923">
    <property type="entry name" value="DEXHc_Hrq1-like"/>
    <property type="match status" value="1"/>
</dbReference>
<dbReference type="Gene3D" id="3.40.50.300">
    <property type="entry name" value="P-loop containing nucleotide triphosphate hydrolases"/>
    <property type="match status" value="2"/>
</dbReference>
<dbReference type="GO" id="GO:0036297">
    <property type="term" value="P:interstrand cross-link repair"/>
    <property type="evidence" value="ECO:0007669"/>
    <property type="project" value="TreeGrafter"/>
</dbReference>
<proteinExistence type="predicted"/>
<keyword evidence="6" id="KW-0378">Hydrolase</keyword>
<keyword evidence="6" id="KW-0347">Helicase</keyword>
<evidence type="ECO:0000256" key="3">
    <source>
        <dbReference type="SAM" id="MobiDB-lite"/>
    </source>
</evidence>
<gene>
    <name evidence="6" type="ORF">H9850_05715</name>
</gene>
<accession>A0A9D2B0T8</accession>
<feature type="domain" description="Helicase ATP-binding" evidence="4">
    <location>
        <begin position="102"/>
        <end position="293"/>
    </location>
</feature>
<dbReference type="InterPro" id="IPR027417">
    <property type="entry name" value="P-loop_NTPase"/>
</dbReference>
<protein>
    <submittedName>
        <fullName evidence="6">DEAD/DEAH box helicase</fullName>
    </submittedName>
</protein>
<feature type="region of interest" description="Disordered" evidence="3">
    <location>
        <begin position="1927"/>
        <end position="1971"/>
    </location>
</feature>
<feature type="domain" description="Helicase C-terminal" evidence="5">
    <location>
        <begin position="1076"/>
        <end position="1240"/>
    </location>
</feature>
<keyword evidence="2" id="KW-0067">ATP-binding</keyword>
<reference evidence="6" key="1">
    <citation type="journal article" date="2021" name="PeerJ">
        <title>Extensive microbial diversity within the chicken gut microbiome revealed by metagenomics and culture.</title>
        <authorList>
            <person name="Gilroy R."/>
            <person name="Ravi A."/>
            <person name="Getino M."/>
            <person name="Pursley I."/>
            <person name="Horton D.L."/>
            <person name="Alikhan N.F."/>
            <person name="Baker D."/>
            <person name="Gharbi K."/>
            <person name="Hall N."/>
            <person name="Watson M."/>
            <person name="Adriaenssens E.M."/>
            <person name="Foster-Nyarko E."/>
            <person name="Jarju S."/>
            <person name="Secka A."/>
            <person name="Antonio M."/>
            <person name="Oren A."/>
            <person name="Chaudhuri R.R."/>
            <person name="La Ragione R."/>
            <person name="Hildebrand F."/>
            <person name="Pallen M.J."/>
        </authorList>
    </citation>
    <scope>NUCLEOTIDE SEQUENCE</scope>
    <source>
        <strain evidence="6">USASDec5-558</strain>
    </source>
</reference>
<dbReference type="GO" id="GO:0006289">
    <property type="term" value="P:nucleotide-excision repair"/>
    <property type="evidence" value="ECO:0007669"/>
    <property type="project" value="TreeGrafter"/>
</dbReference>
<dbReference type="GO" id="GO:0005524">
    <property type="term" value="F:ATP binding"/>
    <property type="evidence" value="ECO:0007669"/>
    <property type="project" value="UniProtKB-KW"/>
</dbReference>
<comment type="caution">
    <text evidence="6">The sequence shown here is derived from an EMBL/GenBank/DDBJ whole genome shotgun (WGS) entry which is preliminary data.</text>
</comment>
<evidence type="ECO:0000256" key="2">
    <source>
        <dbReference type="ARBA" id="ARBA00022840"/>
    </source>
</evidence>
<dbReference type="PANTHER" id="PTHR47957:SF3">
    <property type="entry name" value="ATP-DEPENDENT HELICASE HRQ1"/>
    <property type="match status" value="1"/>
</dbReference>
<evidence type="ECO:0000259" key="4">
    <source>
        <dbReference type="PROSITE" id="PS51192"/>
    </source>
</evidence>
<dbReference type="SMART" id="SM00490">
    <property type="entry name" value="HELICc"/>
    <property type="match status" value="1"/>
</dbReference>
<dbReference type="SMART" id="SM00487">
    <property type="entry name" value="DEXDc"/>
    <property type="match status" value="1"/>
</dbReference>
<evidence type="ECO:0000313" key="7">
    <source>
        <dbReference type="Proteomes" id="UP000886829"/>
    </source>
</evidence>
<dbReference type="InterPro" id="IPR014001">
    <property type="entry name" value="Helicase_ATP-bd"/>
</dbReference>
<dbReference type="SUPFAM" id="SSF52540">
    <property type="entry name" value="P-loop containing nucleoside triphosphate hydrolases"/>
    <property type="match status" value="2"/>
</dbReference>
<feature type="region of interest" description="Disordered" evidence="3">
    <location>
        <begin position="1276"/>
        <end position="1295"/>
    </location>
</feature>
<dbReference type="GO" id="GO:0043138">
    <property type="term" value="F:3'-5' DNA helicase activity"/>
    <property type="evidence" value="ECO:0007669"/>
    <property type="project" value="TreeGrafter"/>
</dbReference>
<dbReference type="InterPro" id="IPR001650">
    <property type="entry name" value="Helicase_C-like"/>
</dbReference>
<evidence type="ECO:0000313" key="6">
    <source>
        <dbReference type="EMBL" id="HIX56950.1"/>
    </source>
</evidence>
<evidence type="ECO:0000259" key="5">
    <source>
        <dbReference type="PROSITE" id="PS51194"/>
    </source>
</evidence>
<dbReference type="EMBL" id="DXEV01000109">
    <property type="protein sequence ID" value="HIX56950.1"/>
    <property type="molecule type" value="Genomic_DNA"/>
</dbReference>
<dbReference type="Pfam" id="PF00271">
    <property type="entry name" value="Helicase_C"/>
    <property type="match status" value="1"/>
</dbReference>
<evidence type="ECO:0000256" key="1">
    <source>
        <dbReference type="ARBA" id="ARBA00022741"/>
    </source>
</evidence>
<dbReference type="Pfam" id="PF00270">
    <property type="entry name" value="DEAD"/>
    <property type="match status" value="1"/>
</dbReference>
<dbReference type="PROSITE" id="PS51192">
    <property type="entry name" value="HELICASE_ATP_BIND_1"/>
    <property type="match status" value="1"/>
</dbReference>
<dbReference type="GO" id="GO:0003676">
    <property type="term" value="F:nucleic acid binding"/>
    <property type="evidence" value="ECO:0007669"/>
    <property type="project" value="InterPro"/>
</dbReference>
<reference evidence="6" key="2">
    <citation type="submission" date="2021-04" db="EMBL/GenBank/DDBJ databases">
        <authorList>
            <person name="Gilroy R."/>
        </authorList>
    </citation>
    <scope>NUCLEOTIDE SEQUENCE</scope>
    <source>
        <strain evidence="6">USASDec5-558</strain>
    </source>
</reference>
<dbReference type="PANTHER" id="PTHR47957">
    <property type="entry name" value="ATP-DEPENDENT HELICASE HRQ1"/>
    <property type="match status" value="1"/>
</dbReference>
<feature type="region of interest" description="Disordered" evidence="3">
    <location>
        <begin position="1668"/>
        <end position="1693"/>
    </location>
</feature>
<keyword evidence="1" id="KW-0547">Nucleotide-binding</keyword>
<name>A0A9D2B0T8_9GAMM</name>
<dbReference type="InterPro" id="IPR011545">
    <property type="entry name" value="DEAD/DEAH_box_helicase_dom"/>
</dbReference>
<feature type="compositionally biased region" description="Low complexity" evidence="3">
    <location>
        <begin position="1935"/>
        <end position="1959"/>
    </location>
</feature>